<dbReference type="UCSC" id="C44H4.1">
    <property type="organism name" value="c. elegans"/>
</dbReference>
<dbReference type="KEGG" id="cel:CELE_C44H4.1"/>
<keyword evidence="4" id="KW-0472">Membrane</keyword>
<evidence type="ECO:0000256" key="3">
    <source>
        <dbReference type="ARBA" id="ARBA00022737"/>
    </source>
</evidence>
<name>Q93377_CAEEL</name>
<keyword evidence="4" id="KW-0812">Transmembrane</keyword>
<dbReference type="PRINTS" id="PR00019">
    <property type="entry name" value="LEURICHRPT"/>
</dbReference>
<keyword evidence="3" id="KW-0677">Repeat</keyword>
<dbReference type="eggNOG" id="KOG0619">
    <property type="taxonomic scope" value="Eukaryota"/>
</dbReference>
<dbReference type="AGR" id="WB:WBGene00008093"/>
<dbReference type="RefSeq" id="NP_510424.4">
    <property type="nucleotide sequence ID" value="NM_078023.5"/>
</dbReference>
<sequence>MRLLLFNLLIAGWVYSQCPTLQLQEPCTCTSTRYEAVSINCDGGSSLDAVLESLSNSPQAIDSLTISNTPIEKMPGYAFQGFQIKKLFLRNNGLRSFHPNTFTGNLENSLEELEIRGNYIDGIPQSGVSILKQLKILSLPDNLIEYVQDNAFLSYHSRDSLLKLDLSANNLTAIHPTGLLGLENLSQLSLDKNLLSEIPSQALENIPSLEDLSLGVNRIHTISRNSLPLPNLKSLSLEVNQIRLIPSDSFSETPLLSYLYLGNNLLTSIDASMFLHIGGLKVLSMSNNKDITSIQANGKLSVQQFKLCICILAFQHAPSLIRLELFDCSISRIEPKSLQKVQHIQVILLSRNQITRISHDTFSNLPELSELDLSGNSINAVDDFAFSQLPMLTSLDLSSNRLESLPSNVIYDSLMQKKTSPVQRKLSIQNNPWRCDKDLMWLRKWLRDNGDVTTAASNSPPAKCWTPSNLSGLDLRQTDSKLPHKTTKPPVDQFQYKNQQVTNSNGTSQLGYQNPHTEVNGLALVGLILGIVLVVFVSCIILGYLMRFIFLSYEAKTKPNVFGSTISSSGCIRNMYGGDGTLVSEDHGHPSSANNNVYLNRPRHWWF</sequence>
<dbReference type="PANTHER" id="PTHR24369">
    <property type="entry name" value="ANTIGEN BSP, PUTATIVE-RELATED"/>
    <property type="match status" value="1"/>
</dbReference>
<proteinExistence type="predicted"/>
<dbReference type="Gene3D" id="3.80.10.10">
    <property type="entry name" value="Ribonuclease Inhibitor"/>
    <property type="match status" value="3"/>
</dbReference>
<evidence type="ECO:0000313" key="8">
    <source>
        <dbReference type="Proteomes" id="UP000001940"/>
    </source>
</evidence>
<dbReference type="WormBase" id="C44H4.1">
    <property type="protein sequence ID" value="CE44928"/>
    <property type="gene ID" value="WBGene00008093"/>
    <property type="gene designation" value="lron-1"/>
</dbReference>
<dbReference type="InterPro" id="IPR026906">
    <property type="entry name" value="LRR_5"/>
</dbReference>
<dbReference type="SMR" id="Q93377"/>
<dbReference type="InterPro" id="IPR050541">
    <property type="entry name" value="LRR_TM_domain-containing"/>
</dbReference>
<dbReference type="STRING" id="6239.C44H4.1.1"/>
<feature type="chain" id="PRO_5004319406" evidence="5">
    <location>
        <begin position="17"/>
        <end position="607"/>
    </location>
</feature>
<dbReference type="PhylomeDB" id="Q93377"/>
<dbReference type="InterPro" id="IPR000483">
    <property type="entry name" value="Cys-rich_flank_reg_C"/>
</dbReference>
<evidence type="ECO:0000256" key="1">
    <source>
        <dbReference type="ARBA" id="ARBA00022614"/>
    </source>
</evidence>
<dbReference type="InParanoid" id="Q93377"/>
<evidence type="ECO:0000256" key="4">
    <source>
        <dbReference type="SAM" id="Phobius"/>
    </source>
</evidence>
<dbReference type="PaxDb" id="6239-C44H4.1"/>
<dbReference type="SMART" id="SM00369">
    <property type="entry name" value="LRR_TYP"/>
    <property type="match status" value="10"/>
</dbReference>
<feature type="domain" description="LRRCT" evidence="6">
    <location>
        <begin position="431"/>
        <end position="484"/>
    </location>
</feature>
<keyword evidence="2 5" id="KW-0732">Signal</keyword>
<feature type="transmembrane region" description="Helical" evidence="4">
    <location>
        <begin position="522"/>
        <end position="546"/>
    </location>
</feature>
<evidence type="ECO:0000313" key="7">
    <source>
        <dbReference type="EMBL" id="CAB01867.4"/>
    </source>
</evidence>
<dbReference type="GeneID" id="181553"/>
<dbReference type="PROSITE" id="PS51450">
    <property type="entry name" value="LRR"/>
    <property type="match status" value="4"/>
</dbReference>
<dbReference type="SMART" id="SM00082">
    <property type="entry name" value="LRRCT"/>
    <property type="match status" value="1"/>
</dbReference>
<dbReference type="InterPro" id="IPR003591">
    <property type="entry name" value="Leu-rich_rpt_typical-subtyp"/>
</dbReference>
<dbReference type="SUPFAM" id="SSF52058">
    <property type="entry name" value="L domain-like"/>
    <property type="match status" value="2"/>
</dbReference>
<evidence type="ECO:0000256" key="5">
    <source>
        <dbReference type="SAM" id="SignalP"/>
    </source>
</evidence>
<dbReference type="Pfam" id="PF13855">
    <property type="entry name" value="LRR_8"/>
    <property type="match status" value="3"/>
</dbReference>
<dbReference type="HOGENOM" id="CLU_461801_0_0_1"/>
<reference evidence="7 8" key="1">
    <citation type="journal article" date="1998" name="Science">
        <title>Genome sequence of the nematode C. elegans: a platform for investigating biology.</title>
        <authorList>
            <consortium name="The C. elegans sequencing consortium"/>
            <person name="Sulson J.E."/>
            <person name="Waterston R."/>
        </authorList>
    </citation>
    <scope>NUCLEOTIDE SEQUENCE [LARGE SCALE GENOMIC DNA]</scope>
    <source>
        <strain evidence="7 8">Bristol N2</strain>
    </source>
</reference>
<gene>
    <name evidence="7 9" type="primary">lron-1</name>
    <name evidence="9" type="ORF">C44H4.1</name>
    <name evidence="7" type="ORF">CELE_C44H4.1</name>
</gene>
<dbReference type="SMART" id="SM00365">
    <property type="entry name" value="LRR_SD22"/>
    <property type="match status" value="5"/>
</dbReference>
<evidence type="ECO:0000256" key="2">
    <source>
        <dbReference type="ARBA" id="ARBA00022729"/>
    </source>
</evidence>
<dbReference type="OrthoDB" id="1055097at2759"/>
<keyword evidence="8" id="KW-1185">Reference proteome</keyword>
<dbReference type="OMA" id="YLMRFIF"/>
<protein>
    <submittedName>
        <fullName evidence="7">LRRCT domain-containing protein</fullName>
    </submittedName>
</protein>
<dbReference type="Pfam" id="PF13306">
    <property type="entry name" value="LRR_5"/>
    <property type="match status" value="1"/>
</dbReference>
<evidence type="ECO:0000313" key="9">
    <source>
        <dbReference type="WormBase" id="C44H4.1"/>
    </source>
</evidence>
<dbReference type="CTD" id="181553"/>
<organism evidence="7 8">
    <name type="scientific">Caenorhabditis elegans</name>
    <dbReference type="NCBI Taxonomy" id="6239"/>
    <lineage>
        <taxon>Eukaryota</taxon>
        <taxon>Metazoa</taxon>
        <taxon>Ecdysozoa</taxon>
        <taxon>Nematoda</taxon>
        <taxon>Chromadorea</taxon>
        <taxon>Rhabditida</taxon>
        <taxon>Rhabditina</taxon>
        <taxon>Rhabditomorpha</taxon>
        <taxon>Rhabditoidea</taxon>
        <taxon>Rhabditidae</taxon>
        <taxon>Peloderinae</taxon>
        <taxon>Caenorhabditis</taxon>
    </lineage>
</organism>
<dbReference type="Bgee" id="WBGene00008093">
    <property type="expression patterns" value="Expressed in pharyngeal muscle cell (C elegans) and 3 other cell types or tissues"/>
</dbReference>
<dbReference type="PANTHER" id="PTHR24369:SF210">
    <property type="entry name" value="CHAOPTIN-RELATED"/>
    <property type="match status" value="1"/>
</dbReference>
<keyword evidence="4" id="KW-1133">Transmembrane helix</keyword>
<keyword evidence="1" id="KW-0433">Leucine-rich repeat</keyword>
<feature type="signal peptide" evidence="5">
    <location>
        <begin position="1"/>
        <end position="16"/>
    </location>
</feature>
<evidence type="ECO:0000259" key="6">
    <source>
        <dbReference type="SMART" id="SM00082"/>
    </source>
</evidence>
<dbReference type="AlphaFoldDB" id="Q93377"/>
<dbReference type="InterPro" id="IPR001611">
    <property type="entry name" value="Leu-rich_rpt"/>
</dbReference>
<dbReference type="FunFam" id="3.80.10.10:FF:001360">
    <property type="entry name" value="Uncharacterized protein"/>
    <property type="match status" value="1"/>
</dbReference>
<dbReference type="PeptideAtlas" id="Q93377"/>
<dbReference type="EMBL" id="BX284606">
    <property type="protein sequence ID" value="CAB01867.4"/>
    <property type="molecule type" value="Genomic_DNA"/>
</dbReference>
<accession>Q93377</accession>
<dbReference type="InterPro" id="IPR032675">
    <property type="entry name" value="LRR_dom_sf"/>
</dbReference>
<dbReference type="Proteomes" id="UP000001940">
    <property type="component" value="Chromosome X"/>
</dbReference>